<reference evidence="1 2" key="1">
    <citation type="journal article" date="2022" name="Hortic Res">
        <title>A haplotype resolved chromosomal level avocado genome allows analysis of novel avocado genes.</title>
        <authorList>
            <person name="Nath O."/>
            <person name="Fletcher S.J."/>
            <person name="Hayward A."/>
            <person name="Shaw L.M."/>
            <person name="Masouleh A.K."/>
            <person name="Furtado A."/>
            <person name="Henry R.J."/>
            <person name="Mitter N."/>
        </authorList>
    </citation>
    <scope>NUCLEOTIDE SEQUENCE [LARGE SCALE GENOMIC DNA]</scope>
    <source>
        <strain evidence="2">cv. Hass</strain>
    </source>
</reference>
<sequence>MGYQKSEKRGGIADPKREIASKRMEICEFWEMGYGKEQKGERSEIGGEELVGMNRTSKKTSADIFAGKSLSGAWKCFPCFCLFYKRKPGVW</sequence>
<keyword evidence="2" id="KW-1185">Reference proteome</keyword>
<organism evidence="1 2">
    <name type="scientific">Persea americana</name>
    <name type="common">Avocado</name>
    <dbReference type="NCBI Taxonomy" id="3435"/>
    <lineage>
        <taxon>Eukaryota</taxon>
        <taxon>Viridiplantae</taxon>
        <taxon>Streptophyta</taxon>
        <taxon>Embryophyta</taxon>
        <taxon>Tracheophyta</taxon>
        <taxon>Spermatophyta</taxon>
        <taxon>Magnoliopsida</taxon>
        <taxon>Magnoliidae</taxon>
        <taxon>Laurales</taxon>
        <taxon>Lauraceae</taxon>
        <taxon>Persea</taxon>
    </lineage>
</organism>
<evidence type="ECO:0000313" key="1">
    <source>
        <dbReference type="EMBL" id="KAJ8620560.1"/>
    </source>
</evidence>
<gene>
    <name evidence="1" type="ORF">MRB53_029089</name>
</gene>
<dbReference type="EMBL" id="CM056817">
    <property type="protein sequence ID" value="KAJ8620560.1"/>
    <property type="molecule type" value="Genomic_DNA"/>
</dbReference>
<protein>
    <submittedName>
        <fullName evidence="1">Uncharacterized protein</fullName>
    </submittedName>
</protein>
<dbReference type="Proteomes" id="UP001234297">
    <property type="component" value="Chromosome 9"/>
</dbReference>
<evidence type="ECO:0000313" key="2">
    <source>
        <dbReference type="Proteomes" id="UP001234297"/>
    </source>
</evidence>
<comment type="caution">
    <text evidence="1">The sequence shown here is derived from an EMBL/GenBank/DDBJ whole genome shotgun (WGS) entry which is preliminary data.</text>
</comment>
<name>A0ACC2KHX2_PERAE</name>
<accession>A0ACC2KHX2</accession>
<proteinExistence type="predicted"/>